<evidence type="ECO:0000313" key="2">
    <source>
        <dbReference type="Proteomes" id="UP001174419"/>
    </source>
</evidence>
<accession>A0AB35M162</accession>
<proteinExistence type="predicted"/>
<dbReference type="RefSeq" id="WP_286381295.1">
    <property type="nucleotide sequence ID" value="NZ_JACANG010000019.1"/>
</dbReference>
<gene>
    <name evidence="1" type="ORF">HX110_10050</name>
</gene>
<evidence type="ECO:0000313" key="1">
    <source>
        <dbReference type="EMBL" id="MDM1719462.1"/>
    </source>
</evidence>
<reference evidence="1" key="2">
    <citation type="journal article" date="2022" name="Sci. Total Environ.">
        <title>Prevalence, transmission, and molecular epidemiology of tet(X)-positive bacteria among humans, animals, and environmental niches in China: An epidemiological, and genomic-based study.</title>
        <authorList>
            <person name="Dong N."/>
            <person name="Zeng Y."/>
            <person name="Cai C."/>
            <person name="Sun C."/>
            <person name="Lu J."/>
            <person name="Liu C."/>
            <person name="Zhou H."/>
            <person name="Sun Q."/>
            <person name="Shu L."/>
            <person name="Wang H."/>
            <person name="Wang Y."/>
            <person name="Wang S."/>
            <person name="Wu C."/>
            <person name="Chan E.W."/>
            <person name="Chen G."/>
            <person name="Shen Z."/>
            <person name="Chen S."/>
            <person name="Zhang R."/>
        </authorList>
    </citation>
    <scope>NUCLEOTIDE SEQUENCE</scope>
    <source>
        <strain evidence="1">DF49-4</strain>
    </source>
</reference>
<dbReference type="Proteomes" id="UP001174419">
    <property type="component" value="Unassembled WGS sequence"/>
</dbReference>
<sequence length="101" mass="11766">MLNLDPKTFVLAHYFSNISYAYSLAESDIHWMSTAIPHAHKEIKKLHDLAKNGEVVTQYSFGELMRHLEMFEYLAENRHHQHAQLAEEYTQKYDAAKGGEE</sequence>
<name>A0AB35M162_9GAMM</name>
<reference evidence="1" key="1">
    <citation type="submission" date="2020-06" db="EMBL/GenBank/DDBJ databases">
        <authorList>
            <person name="Dong N."/>
        </authorList>
    </citation>
    <scope>NUCLEOTIDE SEQUENCE</scope>
    <source>
        <strain evidence="1">DF49-4</strain>
    </source>
</reference>
<dbReference type="AlphaFoldDB" id="A0AB35M162"/>
<dbReference type="EMBL" id="JACANG010000019">
    <property type="protein sequence ID" value="MDM1719462.1"/>
    <property type="molecule type" value="Genomic_DNA"/>
</dbReference>
<protein>
    <submittedName>
        <fullName evidence="1">Uncharacterized protein</fullName>
    </submittedName>
</protein>
<comment type="caution">
    <text evidence="1">The sequence shown here is derived from an EMBL/GenBank/DDBJ whole genome shotgun (WGS) entry which is preliminary data.</text>
</comment>
<organism evidence="1 2">
    <name type="scientific">Acinetobacter towneri</name>
    <dbReference type="NCBI Taxonomy" id="202956"/>
    <lineage>
        <taxon>Bacteria</taxon>
        <taxon>Pseudomonadati</taxon>
        <taxon>Pseudomonadota</taxon>
        <taxon>Gammaproteobacteria</taxon>
        <taxon>Moraxellales</taxon>
        <taxon>Moraxellaceae</taxon>
        <taxon>Acinetobacter</taxon>
    </lineage>
</organism>